<evidence type="ECO:0000313" key="2">
    <source>
        <dbReference type="Proteomes" id="UP001107558"/>
    </source>
</evidence>
<organism evidence="1 2">
    <name type="scientific">Polypedilum vanderplanki</name>
    <name type="common">Sleeping chironomid midge</name>
    <dbReference type="NCBI Taxonomy" id="319348"/>
    <lineage>
        <taxon>Eukaryota</taxon>
        <taxon>Metazoa</taxon>
        <taxon>Ecdysozoa</taxon>
        <taxon>Arthropoda</taxon>
        <taxon>Hexapoda</taxon>
        <taxon>Insecta</taxon>
        <taxon>Pterygota</taxon>
        <taxon>Neoptera</taxon>
        <taxon>Endopterygota</taxon>
        <taxon>Diptera</taxon>
        <taxon>Nematocera</taxon>
        <taxon>Chironomoidea</taxon>
        <taxon>Chironomidae</taxon>
        <taxon>Chironominae</taxon>
        <taxon>Polypedilum</taxon>
        <taxon>Polypedilum</taxon>
    </lineage>
</organism>
<evidence type="ECO:0000313" key="1">
    <source>
        <dbReference type="EMBL" id="KAG5667264.1"/>
    </source>
</evidence>
<comment type="caution">
    <text evidence="1">The sequence shown here is derived from an EMBL/GenBank/DDBJ whole genome shotgun (WGS) entry which is preliminary data.</text>
</comment>
<accession>A0A9J6BCH5</accession>
<name>A0A9J6BCH5_POLVA</name>
<dbReference type="OrthoDB" id="7739311at2759"/>
<sequence length="76" mass="9361">MRKPLPQTIDDLYFKNFTIITVGLDNIKRHIKDMIDEERRPPIRYFKNPYYFTKFYLANKDNFTAKYAFLMLKILY</sequence>
<dbReference type="AlphaFoldDB" id="A0A9J6BCH5"/>
<keyword evidence="2" id="KW-1185">Reference proteome</keyword>
<dbReference type="Proteomes" id="UP001107558">
    <property type="component" value="Chromosome 4"/>
</dbReference>
<gene>
    <name evidence="1" type="ORF">PVAND_015252</name>
</gene>
<proteinExistence type="predicted"/>
<protein>
    <submittedName>
        <fullName evidence="1">Uncharacterized protein</fullName>
    </submittedName>
</protein>
<dbReference type="EMBL" id="JADBJN010000004">
    <property type="protein sequence ID" value="KAG5667264.1"/>
    <property type="molecule type" value="Genomic_DNA"/>
</dbReference>
<reference evidence="1" key="1">
    <citation type="submission" date="2021-03" db="EMBL/GenBank/DDBJ databases">
        <title>Chromosome level genome of the anhydrobiotic midge Polypedilum vanderplanki.</title>
        <authorList>
            <person name="Yoshida Y."/>
            <person name="Kikawada T."/>
            <person name="Gusev O."/>
        </authorList>
    </citation>
    <scope>NUCLEOTIDE SEQUENCE</scope>
    <source>
        <strain evidence="1">NIAS01</strain>
        <tissue evidence="1">Whole body or cell culture</tissue>
    </source>
</reference>